<feature type="signal peptide" evidence="5">
    <location>
        <begin position="1"/>
        <end position="22"/>
    </location>
</feature>
<sequence length="403" mass="45487">MKLKNYLLPILLLSLLSSCSLFNPQQEDNIQIKSLPKIKNQFHPKQIWSKKIGNDHNFIYDNLFYDNLIYDNLKPAYQNNVLYVADRVGIIQAFDSTSGIEKWKVNLSENHNSIFNKNSLLLSGGIVVDGNSIYIGSERGILYSFKTQDGSLAWKTKVIGEILSSPVISDDLIFVYTSNGFIQGLNKNTGEIKWSFEVGISNSLSIRGLSNPVIFFDNLIIKDNNGSINVISIKKNKLIWKTDISSISNKSIFKDIKDINISPVVLKGIIYAAFDGYITALDCNSGEILWRRNIGTIKKLIANKHTIYIVDTNDVLFALNSDNGSVIWNQKNLLHRQLTSPVIYNNYLVIADMKGYLHWINADNGKLVTKQKLNKSGFQISPIIDGKIIIIKSNNSYIYSLHI</sequence>
<dbReference type="InterPro" id="IPR015943">
    <property type="entry name" value="WD40/YVTN_repeat-like_dom_sf"/>
</dbReference>
<dbReference type="InterPro" id="IPR011047">
    <property type="entry name" value="Quinoprotein_ADH-like_sf"/>
</dbReference>
<keyword evidence="4" id="KW-0564">Palmitate</keyword>
<comment type="subcellular location">
    <subcellularLocation>
        <location evidence="4">Cell outer membrane</location>
        <topology evidence="4">Lipid-anchor</topology>
    </subcellularLocation>
</comment>
<evidence type="ECO:0000256" key="3">
    <source>
        <dbReference type="ARBA" id="ARBA00023237"/>
    </source>
</evidence>
<dbReference type="GO" id="GO:0051205">
    <property type="term" value="P:protein insertion into membrane"/>
    <property type="evidence" value="ECO:0007669"/>
    <property type="project" value="UniProtKB-UniRule"/>
</dbReference>
<dbReference type="Proteomes" id="UP000295937">
    <property type="component" value="Unassembled WGS sequence"/>
</dbReference>
<dbReference type="EMBL" id="PDKR01000001">
    <property type="protein sequence ID" value="PPI88922.1"/>
    <property type="molecule type" value="Genomic_DNA"/>
</dbReference>
<dbReference type="PANTHER" id="PTHR34512:SF30">
    <property type="entry name" value="OUTER MEMBRANE PROTEIN ASSEMBLY FACTOR BAMB"/>
    <property type="match status" value="1"/>
</dbReference>
<dbReference type="AlphaFoldDB" id="A0A2P5T2Z5"/>
<evidence type="ECO:0000313" key="8">
    <source>
        <dbReference type="Proteomes" id="UP000295937"/>
    </source>
</evidence>
<dbReference type="NCBIfam" id="TIGR03300">
    <property type="entry name" value="assembly_YfgL"/>
    <property type="match status" value="1"/>
</dbReference>
<evidence type="ECO:0000256" key="2">
    <source>
        <dbReference type="ARBA" id="ARBA00023136"/>
    </source>
</evidence>
<comment type="caution">
    <text evidence="7">The sequence shown here is derived from an EMBL/GenBank/DDBJ whole genome shotgun (WGS) entry which is preliminary data.</text>
</comment>
<evidence type="ECO:0000256" key="5">
    <source>
        <dbReference type="SAM" id="SignalP"/>
    </source>
</evidence>
<gene>
    <name evidence="4 7" type="primary">bamB</name>
    <name evidence="7" type="ORF">CRV09_01315</name>
</gene>
<dbReference type="HAMAP" id="MF_00923">
    <property type="entry name" value="OM_assembly_BamB"/>
    <property type="match status" value="1"/>
</dbReference>
<dbReference type="GO" id="GO:0043165">
    <property type="term" value="P:Gram-negative-bacterium-type cell outer membrane assembly"/>
    <property type="evidence" value="ECO:0007669"/>
    <property type="project" value="UniProtKB-UniRule"/>
</dbReference>
<keyword evidence="1 4" id="KW-0732">Signal</keyword>
<dbReference type="PANTHER" id="PTHR34512">
    <property type="entry name" value="CELL SURFACE PROTEIN"/>
    <property type="match status" value="1"/>
</dbReference>
<evidence type="ECO:0000313" key="7">
    <source>
        <dbReference type="EMBL" id="PPI88922.1"/>
    </source>
</evidence>
<proteinExistence type="inferred from homology"/>
<name>A0A2P5T2Z5_9GAMM</name>
<dbReference type="OrthoDB" id="5173551at2"/>
<dbReference type="InterPro" id="IPR002372">
    <property type="entry name" value="PQQ_rpt_dom"/>
</dbReference>
<dbReference type="InterPro" id="IPR017687">
    <property type="entry name" value="BamB"/>
</dbReference>
<dbReference type="Gene3D" id="2.130.10.10">
    <property type="entry name" value="YVTN repeat-like/Quinoprotein amine dehydrogenase"/>
    <property type="match status" value="1"/>
</dbReference>
<comment type="subunit">
    <text evidence="4">Part of the Bam complex, which is composed of the outer membrane protein BamA, and four lipoproteins BamB, BamC, BamD and BamE.</text>
</comment>
<evidence type="ECO:0000256" key="4">
    <source>
        <dbReference type="HAMAP-Rule" id="MF_00923"/>
    </source>
</evidence>
<comment type="similarity">
    <text evidence="4">Belongs to the BamB family.</text>
</comment>
<keyword evidence="2 4" id="KW-0472">Membrane</keyword>
<feature type="domain" description="Pyrrolo-quinoline quinone repeat" evidence="6">
    <location>
        <begin position="89"/>
        <end position="330"/>
    </location>
</feature>
<dbReference type="InterPro" id="IPR018391">
    <property type="entry name" value="PQQ_b-propeller_rpt"/>
</dbReference>
<evidence type="ECO:0000256" key="1">
    <source>
        <dbReference type="ARBA" id="ARBA00022729"/>
    </source>
</evidence>
<reference evidence="7 8" key="1">
    <citation type="journal article" date="2018" name="Genome Biol. Evol.">
        <title>Cladogenesis and Genomic Streamlining in Extracellular Endosymbionts of Tropical Stink Bugs.</title>
        <authorList>
            <person name="Otero-Bravo A."/>
            <person name="Goffredi S."/>
            <person name="Sabree Z.L."/>
        </authorList>
    </citation>
    <scope>NUCLEOTIDE SEQUENCE [LARGE SCALE GENOMIC DNA]</scope>
    <source>
        <strain evidence="7 8">SoEO</strain>
    </source>
</reference>
<evidence type="ECO:0000259" key="6">
    <source>
        <dbReference type="Pfam" id="PF13360"/>
    </source>
</evidence>
<dbReference type="SUPFAM" id="SSF50998">
    <property type="entry name" value="Quinoprotein alcohol dehydrogenase-like"/>
    <property type="match status" value="1"/>
</dbReference>
<feature type="chain" id="PRO_5015206301" description="Outer membrane protein assembly factor BamB" evidence="5">
    <location>
        <begin position="23"/>
        <end position="403"/>
    </location>
</feature>
<keyword evidence="3 4" id="KW-0998">Cell outer membrane</keyword>
<dbReference type="PROSITE" id="PS51257">
    <property type="entry name" value="PROKAR_LIPOPROTEIN"/>
    <property type="match status" value="1"/>
</dbReference>
<protein>
    <recommendedName>
        <fullName evidence="4">Outer membrane protein assembly factor BamB</fullName>
    </recommendedName>
</protein>
<keyword evidence="4" id="KW-0449">Lipoprotein</keyword>
<comment type="function">
    <text evidence="4">Part of the outer membrane protein assembly complex, which is involved in assembly and insertion of beta-barrel proteins into the outer membrane.</text>
</comment>
<dbReference type="SMART" id="SM00564">
    <property type="entry name" value="PQQ"/>
    <property type="match status" value="7"/>
</dbReference>
<accession>A0A2P5T2Z5</accession>
<dbReference type="RefSeq" id="WP_136132349.1">
    <property type="nucleotide sequence ID" value="NZ_PDKR01000001.1"/>
</dbReference>
<organism evidence="7 8">
    <name type="scientific">Candidatus Pantoea edessiphila</name>
    <dbReference type="NCBI Taxonomy" id="2044610"/>
    <lineage>
        <taxon>Bacteria</taxon>
        <taxon>Pseudomonadati</taxon>
        <taxon>Pseudomonadota</taxon>
        <taxon>Gammaproteobacteria</taxon>
        <taxon>Enterobacterales</taxon>
        <taxon>Erwiniaceae</taxon>
        <taxon>Pantoea</taxon>
    </lineage>
</organism>
<dbReference type="Pfam" id="PF13360">
    <property type="entry name" value="PQQ_2"/>
    <property type="match status" value="1"/>
</dbReference>
<dbReference type="GO" id="GO:0009279">
    <property type="term" value="C:cell outer membrane"/>
    <property type="evidence" value="ECO:0007669"/>
    <property type="project" value="UniProtKB-SubCell"/>
</dbReference>